<dbReference type="Gene3D" id="3.40.50.2000">
    <property type="entry name" value="Glycogen Phosphorylase B"/>
    <property type="match status" value="2"/>
</dbReference>
<dbReference type="InterPro" id="IPR028098">
    <property type="entry name" value="Glyco_trans_4-like_N"/>
</dbReference>
<evidence type="ECO:0000313" key="4">
    <source>
        <dbReference type="Proteomes" id="UP000502756"/>
    </source>
</evidence>
<dbReference type="SUPFAM" id="SSF53756">
    <property type="entry name" value="UDP-Glycosyltransferase/glycogen phosphorylase"/>
    <property type="match status" value="1"/>
</dbReference>
<accession>A0A6M5YC85</accession>
<evidence type="ECO:0000259" key="2">
    <source>
        <dbReference type="Pfam" id="PF13439"/>
    </source>
</evidence>
<dbReference type="AlphaFoldDB" id="A0A6M5YC85"/>
<feature type="domain" description="Glycosyl transferase family 1" evidence="1">
    <location>
        <begin position="188"/>
        <end position="331"/>
    </location>
</feature>
<dbReference type="PANTHER" id="PTHR12526">
    <property type="entry name" value="GLYCOSYLTRANSFERASE"/>
    <property type="match status" value="1"/>
</dbReference>
<dbReference type="RefSeq" id="WP_171741020.1">
    <property type="nucleotide sequence ID" value="NZ_CP053435.1"/>
</dbReference>
<gene>
    <name evidence="3" type="ORF">HNV11_18220</name>
</gene>
<name>A0A6M5YC85_9BACT</name>
<dbReference type="Proteomes" id="UP000502756">
    <property type="component" value="Chromosome"/>
</dbReference>
<organism evidence="3 4">
    <name type="scientific">Spirosoma taeanense</name>
    <dbReference type="NCBI Taxonomy" id="2735870"/>
    <lineage>
        <taxon>Bacteria</taxon>
        <taxon>Pseudomonadati</taxon>
        <taxon>Bacteroidota</taxon>
        <taxon>Cytophagia</taxon>
        <taxon>Cytophagales</taxon>
        <taxon>Cytophagaceae</taxon>
        <taxon>Spirosoma</taxon>
    </lineage>
</organism>
<proteinExistence type="predicted"/>
<reference evidence="3 4" key="1">
    <citation type="submission" date="2020-05" db="EMBL/GenBank/DDBJ databases">
        <title>Genome sequencing of Spirosoma sp. TS118.</title>
        <authorList>
            <person name="Lee J.-H."/>
            <person name="Jeong S."/>
            <person name="Zhao L."/>
            <person name="Jung J.-H."/>
            <person name="Kim M.-K."/>
            <person name="Lim S."/>
        </authorList>
    </citation>
    <scope>NUCLEOTIDE SEQUENCE [LARGE SCALE GENOMIC DNA]</scope>
    <source>
        <strain evidence="3 4">TS118</strain>
    </source>
</reference>
<protein>
    <submittedName>
        <fullName evidence="3">Glycosyltransferase family 4 protein</fullName>
    </submittedName>
</protein>
<dbReference type="EMBL" id="CP053435">
    <property type="protein sequence ID" value="QJW91174.1"/>
    <property type="molecule type" value="Genomic_DNA"/>
</dbReference>
<sequence length="371" mass="42630">MRHIVFICNELPPASSGGIGHFVAGMAQCLHIMGYKVTVIGMYYNKPYVENYPFNVIRLSRTRIKHIGPFFDCIRLQYYLKKLHKVQPIDVIEYPDYEGFGAYHFLNVPFVVRLHDSNFYTNGYFYGKRSLTLIMKWLQQALSIYRANIVVSVTDSVLKSVRKLVLIKKHSVIPNIVFDCYPVIKRQEFSTNRILLHVGTVSKLKGCDIILNSFLEIAHEFPDINLYFVGRIHYYELIEKVEKASMINRVVFLGERSRSEVNELLARASVCIFASERENMPLAWIEAMNMAKVLIVPNIPVATELVKNTIDGFIVNRTIKDYIDSLRYIFNLSSIDLATIGLKAKASVSEKYDMNSVVMKNIELWSAISKS</sequence>
<dbReference type="Pfam" id="PF00534">
    <property type="entry name" value="Glycos_transf_1"/>
    <property type="match status" value="1"/>
</dbReference>
<evidence type="ECO:0000313" key="3">
    <source>
        <dbReference type="EMBL" id="QJW91174.1"/>
    </source>
</evidence>
<dbReference type="InterPro" id="IPR001296">
    <property type="entry name" value="Glyco_trans_1"/>
</dbReference>
<dbReference type="CDD" id="cd03801">
    <property type="entry name" value="GT4_PimA-like"/>
    <property type="match status" value="1"/>
</dbReference>
<keyword evidence="4" id="KW-1185">Reference proteome</keyword>
<feature type="domain" description="Glycosyltransferase subfamily 4-like N-terminal" evidence="2">
    <location>
        <begin position="17"/>
        <end position="177"/>
    </location>
</feature>
<dbReference type="Pfam" id="PF13439">
    <property type="entry name" value="Glyco_transf_4"/>
    <property type="match status" value="1"/>
</dbReference>
<dbReference type="GO" id="GO:0016757">
    <property type="term" value="F:glycosyltransferase activity"/>
    <property type="evidence" value="ECO:0007669"/>
    <property type="project" value="InterPro"/>
</dbReference>
<keyword evidence="3" id="KW-0808">Transferase</keyword>
<evidence type="ECO:0000259" key="1">
    <source>
        <dbReference type="Pfam" id="PF00534"/>
    </source>
</evidence>
<dbReference type="KEGG" id="stae:HNV11_18220"/>